<feature type="binding site" evidence="4">
    <location>
        <begin position="502"/>
        <end position="503"/>
    </location>
    <ligand>
        <name>L-glutamate</name>
        <dbReference type="ChEBI" id="CHEBI:29985"/>
    </ligand>
</feature>
<dbReference type="NCBIfam" id="TIGR00066">
    <property type="entry name" value="g_glut_trans"/>
    <property type="match status" value="1"/>
</dbReference>
<accession>A0AAV4JI19</accession>
<keyword evidence="2" id="KW-0800">Toxin</keyword>
<dbReference type="SUPFAM" id="SSF56235">
    <property type="entry name" value="N-terminal nucleophile aminohydrolases (Ntn hydrolases)"/>
    <property type="match status" value="1"/>
</dbReference>
<dbReference type="InterPro" id="IPR043137">
    <property type="entry name" value="GGT_ssub_C"/>
</dbReference>
<dbReference type="Proteomes" id="UP000762676">
    <property type="component" value="Unassembled WGS sequence"/>
</dbReference>
<feature type="compositionally biased region" description="Gly residues" evidence="5">
    <location>
        <begin position="61"/>
        <end position="70"/>
    </location>
</feature>
<keyword evidence="6" id="KW-0472">Membrane</keyword>
<keyword evidence="2" id="KW-1199">Hemostasis impairing toxin</keyword>
<feature type="binding site" evidence="4">
    <location>
        <position position="474"/>
    </location>
    <ligand>
        <name>L-glutamate</name>
        <dbReference type="ChEBI" id="CHEBI:29985"/>
    </ligand>
</feature>
<gene>
    <name evidence="7" type="ORF">ElyMa_003346600</name>
</gene>
<evidence type="ECO:0000256" key="1">
    <source>
        <dbReference type="ARBA" id="ARBA00009381"/>
    </source>
</evidence>
<feature type="binding site" evidence="4">
    <location>
        <begin position="450"/>
        <end position="452"/>
    </location>
    <ligand>
        <name>L-glutamate</name>
        <dbReference type="ChEBI" id="CHEBI:29985"/>
    </ligand>
</feature>
<dbReference type="InterPro" id="IPR043138">
    <property type="entry name" value="GGT_lsub"/>
</dbReference>
<dbReference type="InterPro" id="IPR000101">
    <property type="entry name" value="GGT_peptidase"/>
</dbReference>
<dbReference type="GO" id="GO:0036374">
    <property type="term" value="F:glutathione hydrolase activity"/>
    <property type="evidence" value="ECO:0007669"/>
    <property type="project" value="InterPro"/>
</dbReference>
<evidence type="ECO:0000256" key="4">
    <source>
        <dbReference type="PIRSR" id="PIRSR600101-2"/>
    </source>
</evidence>
<dbReference type="PROSITE" id="PS00462">
    <property type="entry name" value="G_GLU_TRANSPEPTIDASE"/>
    <property type="match status" value="1"/>
</dbReference>
<dbReference type="InterPro" id="IPR029055">
    <property type="entry name" value="Ntn_hydrolases_N"/>
</dbReference>
<feature type="binding site" evidence="4">
    <location>
        <position position="526"/>
    </location>
    <ligand>
        <name>L-glutamate</name>
        <dbReference type="ChEBI" id="CHEBI:29985"/>
    </ligand>
</feature>
<evidence type="ECO:0000256" key="3">
    <source>
        <dbReference type="PIRSR" id="PIRSR600101-1"/>
    </source>
</evidence>
<comment type="similarity">
    <text evidence="1">Belongs to the gamma-glutamyltransferase family.</text>
</comment>
<dbReference type="FunFam" id="1.10.246.130:FF:000002">
    <property type="entry name" value="glutathione hydrolase 1 proenzyme"/>
    <property type="match status" value="1"/>
</dbReference>
<name>A0AAV4JI19_9GAST</name>
<dbReference type="Pfam" id="PF01019">
    <property type="entry name" value="G_glu_transpept"/>
    <property type="match status" value="1"/>
</dbReference>
<proteinExistence type="inferred from homology"/>
<dbReference type="PANTHER" id="PTHR11686:SF9">
    <property type="entry name" value="RE13973P"/>
    <property type="match status" value="1"/>
</dbReference>
<evidence type="ECO:0000313" key="8">
    <source>
        <dbReference type="Proteomes" id="UP000762676"/>
    </source>
</evidence>
<reference evidence="7 8" key="1">
    <citation type="journal article" date="2021" name="Elife">
        <title>Chloroplast acquisition without the gene transfer in kleptoplastic sea slugs, Plakobranchus ocellatus.</title>
        <authorList>
            <person name="Maeda T."/>
            <person name="Takahashi S."/>
            <person name="Yoshida T."/>
            <person name="Shimamura S."/>
            <person name="Takaki Y."/>
            <person name="Nagai Y."/>
            <person name="Toyoda A."/>
            <person name="Suzuki Y."/>
            <person name="Arimoto A."/>
            <person name="Ishii H."/>
            <person name="Satoh N."/>
            <person name="Nishiyama T."/>
            <person name="Hasebe M."/>
            <person name="Maruyama T."/>
            <person name="Minagawa J."/>
            <person name="Obokata J."/>
            <person name="Shigenobu S."/>
        </authorList>
    </citation>
    <scope>NUCLEOTIDE SEQUENCE [LARGE SCALE GENOMIC DNA]</scope>
</reference>
<evidence type="ECO:0000313" key="7">
    <source>
        <dbReference type="EMBL" id="GFS21744.1"/>
    </source>
</evidence>
<keyword evidence="6" id="KW-0812">Transmembrane</keyword>
<protein>
    <submittedName>
        <fullName evidence="7">Gamma-glutamyltranspeptidase 1</fullName>
    </submittedName>
</protein>
<feature type="active site" description="Nucleophile" evidence="3">
    <location>
        <position position="432"/>
    </location>
</feature>
<dbReference type="Gene3D" id="3.60.20.40">
    <property type="match status" value="1"/>
</dbReference>
<keyword evidence="6" id="KW-1133">Transmembrane helix</keyword>
<feature type="binding site" evidence="4">
    <location>
        <position position="156"/>
    </location>
    <ligand>
        <name>L-glutamate</name>
        <dbReference type="ChEBI" id="CHEBI:29985"/>
    </ligand>
</feature>
<dbReference type="EMBL" id="BMAT01006895">
    <property type="protein sequence ID" value="GFS21744.1"/>
    <property type="molecule type" value="Genomic_DNA"/>
</dbReference>
<feature type="region of interest" description="Disordered" evidence="5">
    <location>
        <begin position="49"/>
        <end position="79"/>
    </location>
</feature>
<dbReference type="GO" id="GO:0005886">
    <property type="term" value="C:plasma membrane"/>
    <property type="evidence" value="ECO:0007669"/>
    <property type="project" value="TreeGrafter"/>
</dbReference>
<dbReference type="FunFam" id="3.60.20.40:FF:000001">
    <property type="entry name" value="Gamma-glutamyltranspeptidase 1"/>
    <property type="match status" value="1"/>
</dbReference>
<dbReference type="GO" id="GO:0006751">
    <property type="term" value="P:glutathione catabolic process"/>
    <property type="evidence" value="ECO:0007669"/>
    <property type="project" value="InterPro"/>
</dbReference>
<evidence type="ECO:0000256" key="2">
    <source>
        <dbReference type="ARBA" id="ARBA00084097"/>
    </source>
</evidence>
<dbReference type="Gene3D" id="1.10.246.130">
    <property type="match status" value="1"/>
</dbReference>
<dbReference type="InterPro" id="IPR055262">
    <property type="entry name" value="GGT_CS"/>
</dbReference>
<evidence type="ECO:0000256" key="5">
    <source>
        <dbReference type="SAM" id="MobiDB-lite"/>
    </source>
</evidence>
<organism evidence="7 8">
    <name type="scientific">Elysia marginata</name>
    <dbReference type="NCBI Taxonomy" id="1093978"/>
    <lineage>
        <taxon>Eukaryota</taxon>
        <taxon>Metazoa</taxon>
        <taxon>Spiralia</taxon>
        <taxon>Lophotrochozoa</taxon>
        <taxon>Mollusca</taxon>
        <taxon>Gastropoda</taxon>
        <taxon>Heterobranchia</taxon>
        <taxon>Euthyneura</taxon>
        <taxon>Panpulmonata</taxon>
        <taxon>Sacoglossa</taxon>
        <taxon>Placobranchoidea</taxon>
        <taxon>Plakobranchidae</taxon>
        <taxon>Elysia</taxon>
    </lineage>
</organism>
<keyword evidence="2" id="KW-1202">Platelet aggregation activating toxin</keyword>
<sequence>MFKTITWLCLFAHDSSSRRPVICAIVIGALLIAVGLAVGLAIGLRDDDDKKTSSGAHMGSSNGGSSGGDNGDSPSTPHYKSATGTYHYASVVADSAVCSEVGTDILGRKRGNAVDAAVAAMFCTGLLNAHSAGVGGGSFLIIYDSAKNEWHAVNSREAAPGASTENMYGGKTGRMKSMRGGMASGVPGEVLGLWEVHRRLGKLPWADVVRPSVKLCQEGVPLSKATHIAISSLRTEKEKQDFAYYYDENGNAKPAGSLIKMPRLAVTLQTILDDPTSFYNGSLAEDIALDVQDAGGIITADDLKNYRLKWTAPTMVSLPGGYKLHSIPAPGSGPVLSYMLNILAGYNMTSSNIADKESRILTYHRVAEAFKFAYGKRTGMGDEDFVDISELVNKLLSPAFGEETRARIDDERTHEPPYYNPSVAANVEDQGTTHLSAIDGQGNAVAITSTINGYFGSKVKGSRTGIVFNNEMADFSTPNTTNIFGVPASPTNFPEPGKRPQSSMCPTIVWDSNHNKVRMLTGAAGGMRITTTLAMNIIDVLWLGRSLPESVDFPRMHHQLYPNAIYLEGDFPKDIEEGLKAKGHEIRPLRGFSVVQAIDVTNDGIVGTADFRKGGGPSGL</sequence>
<keyword evidence="8" id="KW-1185">Reference proteome</keyword>
<feature type="transmembrane region" description="Helical" evidence="6">
    <location>
        <begin position="21"/>
        <end position="44"/>
    </location>
</feature>
<dbReference type="AlphaFoldDB" id="A0AAV4JI19"/>
<evidence type="ECO:0000256" key="6">
    <source>
        <dbReference type="SAM" id="Phobius"/>
    </source>
</evidence>
<dbReference type="PRINTS" id="PR01210">
    <property type="entry name" value="GGTRANSPTASE"/>
</dbReference>
<comment type="caution">
    <text evidence="7">The sequence shown here is derived from an EMBL/GenBank/DDBJ whole genome shotgun (WGS) entry which is preliminary data.</text>
</comment>
<dbReference type="PANTHER" id="PTHR11686">
    <property type="entry name" value="GAMMA GLUTAMYL TRANSPEPTIDASE"/>
    <property type="match status" value="1"/>
</dbReference>